<feature type="transmembrane region" description="Helical" evidence="1">
    <location>
        <begin position="214"/>
        <end position="238"/>
    </location>
</feature>
<feature type="transmembrane region" description="Helical" evidence="1">
    <location>
        <begin position="12"/>
        <end position="30"/>
    </location>
</feature>
<dbReference type="AlphaFoldDB" id="A0A4P8YL12"/>
<feature type="transmembrane region" description="Helical" evidence="1">
    <location>
        <begin position="36"/>
        <end position="54"/>
    </location>
</feature>
<dbReference type="EMBL" id="CP040428">
    <property type="protein sequence ID" value="QCT20853.1"/>
    <property type="molecule type" value="Genomic_DNA"/>
</dbReference>
<feature type="transmembrane region" description="Helical" evidence="1">
    <location>
        <begin position="182"/>
        <end position="202"/>
    </location>
</feature>
<keyword evidence="1" id="KW-1133">Transmembrane helix</keyword>
<protein>
    <recommendedName>
        <fullName evidence="2">Acyltransferase 3 domain-containing protein</fullName>
    </recommendedName>
</protein>
<dbReference type="Proteomes" id="UP000302163">
    <property type="component" value="Chromosome"/>
</dbReference>
<dbReference type="Pfam" id="PF01757">
    <property type="entry name" value="Acyl_transf_3"/>
    <property type="match status" value="1"/>
</dbReference>
<feature type="transmembrane region" description="Helical" evidence="1">
    <location>
        <begin position="323"/>
        <end position="342"/>
    </location>
</feature>
<dbReference type="InterPro" id="IPR002656">
    <property type="entry name" value="Acyl_transf_3_dom"/>
</dbReference>
<proteinExistence type="predicted"/>
<feature type="transmembrane region" description="Helical" evidence="1">
    <location>
        <begin position="154"/>
        <end position="176"/>
    </location>
</feature>
<feature type="transmembrane region" description="Helical" evidence="1">
    <location>
        <begin position="285"/>
        <end position="303"/>
    </location>
</feature>
<evidence type="ECO:0000313" key="4">
    <source>
        <dbReference type="Proteomes" id="UP000302163"/>
    </source>
</evidence>
<evidence type="ECO:0000256" key="1">
    <source>
        <dbReference type="SAM" id="Phobius"/>
    </source>
</evidence>
<evidence type="ECO:0000259" key="2">
    <source>
        <dbReference type="Pfam" id="PF01757"/>
    </source>
</evidence>
<gene>
    <name evidence="3" type="ORF">FEM41_14965</name>
</gene>
<dbReference type="RefSeq" id="WP_138096849.1">
    <property type="nucleotide sequence ID" value="NZ_CP040428.1"/>
</dbReference>
<keyword evidence="1" id="KW-0812">Transmembrane</keyword>
<dbReference type="GO" id="GO:0016747">
    <property type="term" value="F:acyltransferase activity, transferring groups other than amino-acyl groups"/>
    <property type="evidence" value="ECO:0007669"/>
    <property type="project" value="InterPro"/>
</dbReference>
<feature type="transmembrane region" description="Helical" evidence="1">
    <location>
        <begin position="122"/>
        <end position="142"/>
    </location>
</feature>
<feature type="domain" description="Acyltransferase 3" evidence="2">
    <location>
        <begin position="11"/>
        <end position="338"/>
    </location>
</feature>
<feature type="transmembrane region" description="Helical" evidence="1">
    <location>
        <begin position="244"/>
        <end position="264"/>
    </location>
</feature>
<feature type="transmembrane region" description="Helical" evidence="1">
    <location>
        <begin position="74"/>
        <end position="93"/>
    </location>
</feature>
<sequence>MELTTEEKSRAINYAKAIAIILMVASHYSGAPLNKLVPYMYHMPFFFFLGGMLFNHEKTLINHYKKVLTKHFLYIIFAYIATGIIALLINHFVNSPVGKIFEKSISDTIILTIKSGFSNNRYFLASWFLFAYMIIMIFAPFVCRAIARSPIPSAIGICIALAFGWIGVNETAPMFYATKNIAYNYATQAFVGGMFFIFGFSLKNIIFSSLNNVIFSTIIITTIILYGEGLIFGIGMSWSLYKPGLMFSICGSVFGIYAIFYISSILSKASHFRILERVGIESKSIMAYHLIAFSLLNIVAWKLYGFEISKRDILHSYYNAWSWIPYIILGVFLPIVLSKVFCMATKIPPSLLKGSSKN</sequence>
<reference evidence="3 4" key="1">
    <citation type="submission" date="2019-05" db="EMBL/GenBank/DDBJ databases">
        <title>Complete genome sequence of Izhakiella calystegiae KSNA2, an endophyte isolated from beach morning glory (Calystegia soldanella).</title>
        <authorList>
            <person name="Jiang L."/>
            <person name="Jeong J.C."/>
            <person name="Kim C.Y."/>
            <person name="Kim D.H."/>
            <person name="Kim S.W."/>
            <person name="Lee j."/>
        </authorList>
    </citation>
    <scope>NUCLEOTIDE SEQUENCE [LARGE SCALE GENOMIC DNA]</scope>
    <source>
        <strain evidence="3 4">KSNA2</strain>
    </source>
</reference>
<name>A0A4P8YL12_9ENTR</name>
<evidence type="ECO:0000313" key="3">
    <source>
        <dbReference type="EMBL" id="QCT20853.1"/>
    </source>
</evidence>
<keyword evidence="1" id="KW-0472">Membrane</keyword>
<organism evidence="3 4">
    <name type="scientific">Jejubacter calystegiae</name>
    <dbReference type="NCBI Taxonomy" id="2579935"/>
    <lineage>
        <taxon>Bacteria</taxon>
        <taxon>Pseudomonadati</taxon>
        <taxon>Pseudomonadota</taxon>
        <taxon>Gammaproteobacteria</taxon>
        <taxon>Enterobacterales</taxon>
        <taxon>Enterobacteriaceae</taxon>
        <taxon>Jejubacter</taxon>
    </lineage>
</organism>
<keyword evidence="4" id="KW-1185">Reference proteome</keyword>
<accession>A0A4P8YL12</accession>
<dbReference type="KEGG" id="izh:FEM41_14965"/>